<comment type="caution">
    <text evidence="2">The sequence shown here is derived from an EMBL/GenBank/DDBJ whole genome shotgun (WGS) entry which is preliminary data.</text>
</comment>
<keyword evidence="1" id="KW-0812">Transmembrane</keyword>
<dbReference type="RefSeq" id="WP_146945817.1">
    <property type="nucleotide sequence ID" value="NZ_VOQF01000001.1"/>
</dbReference>
<evidence type="ECO:0000313" key="3">
    <source>
        <dbReference type="Proteomes" id="UP000321363"/>
    </source>
</evidence>
<gene>
    <name evidence="2" type="ORF">FS935_01825</name>
</gene>
<sequence length="133" mass="15341">MFEMVRKINLKTAIITGIYFYFLTIFIHILIVSGWIPLNWVNGGRSGSFATQLPISILNIMISISGVLFTSMYRTNTLLKFKRGITIICWLFVFLWTFGFIQQLFGTPFEKIICSPLLFLGVMSNLRMAVEKR</sequence>
<dbReference type="AlphaFoldDB" id="A0A5C6W4U2"/>
<keyword evidence="1" id="KW-0472">Membrane</keyword>
<feature type="transmembrane region" description="Helical" evidence="1">
    <location>
        <begin position="85"/>
        <end position="106"/>
    </location>
</feature>
<organism evidence="2 3">
    <name type="scientific">Metabacillus litoralis</name>
    <dbReference type="NCBI Taxonomy" id="152268"/>
    <lineage>
        <taxon>Bacteria</taxon>
        <taxon>Bacillati</taxon>
        <taxon>Bacillota</taxon>
        <taxon>Bacilli</taxon>
        <taxon>Bacillales</taxon>
        <taxon>Bacillaceae</taxon>
        <taxon>Metabacillus</taxon>
    </lineage>
</organism>
<reference evidence="2 3" key="1">
    <citation type="journal article" date="2005" name="Int. J. Syst. Evol. Microbiol.">
        <title>Bacillus litoralis sp. nov., isolated from a tidal flat of the Yellow Sea in Korea.</title>
        <authorList>
            <person name="Yoon J.H."/>
            <person name="Oh T.K."/>
        </authorList>
    </citation>
    <scope>NUCLEOTIDE SEQUENCE [LARGE SCALE GENOMIC DNA]</scope>
    <source>
        <strain evidence="2 3">SW-211</strain>
    </source>
</reference>
<proteinExistence type="predicted"/>
<dbReference type="OrthoDB" id="2453682at2"/>
<accession>A0A5C6W4U2</accession>
<dbReference type="Proteomes" id="UP000321363">
    <property type="component" value="Unassembled WGS sequence"/>
</dbReference>
<keyword evidence="3" id="KW-1185">Reference proteome</keyword>
<evidence type="ECO:0000256" key="1">
    <source>
        <dbReference type="SAM" id="Phobius"/>
    </source>
</evidence>
<keyword evidence="1" id="KW-1133">Transmembrane helix</keyword>
<dbReference type="EMBL" id="VOQF01000001">
    <property type="protein sequence ID" value="TXC92956.1"/>
    <property type="molecule type" value="Genomic_DNA"/>
</dbReference>
<feature type="transmembrane region" description="Helical" evidence="1">
    <location>
        <begin position="12"/>
        <end position="36"/>
    </location>
</feature>
<feature type="transmembrane region" description="Helical" evidence="1">
    <location>
        <begin position="56"/>
        <end position="73"/>
    </location>
</feature>
<evidence type="ECO:0000313" key="2">
    <source>
        <dbReference type="EMBL" id="TXC92956.1"/>
    </source>
</evidence>
<name>A0A5C6W4U2_9BACI</name>
<protein>
    <submittedName>
        <fullName evidence="2">Uncharacterized protein</fullName>
    </submittedName>
</protein>